<dbReference type="Pfam" id="PF07589">
    <property type="entry name" value="PEP-CTERM"/>
    <property type="match status" value="1"/>
</dbReference>
<evidence type="ECO:0000313" key="2">
    <source>
        <dbReference type="EMBL" id="TRW14247.1"/>
    </source>
</evidence>
<dbReference type="NCBIfam" id="TIGR02595">
    <property type="entry name" value="PEP_CTERM"/>
    <property type="match status" value="1"/>
</dbReference>
<dbReference type="RefSeq" id="WP_144237452.1">
    <property type="nucleotide sequence ID" value="NZ_VJWA01000002.1"/>
</dbReference>
<dbReference type="InterPro" id="IPR013424">
    <property type="entry name" value="Ice-binding_C"/>
</dbReference>
<dbReference type="EMBL" id="VJWA01000002">
    <property type="protein sequence ID" value="TRW14247.1"/>
    <property type="molecule type" value="Genomic_DNA"/>
</dbReference>
<comment type="caution">
    <text evidence="2">The sequence shown here is derived from an EMBL/GenBank/DDBJ whole genome shotgun (WGS) entry which is preliminary data.</text>
</comment>
<organism evidence="2 3">
    <name type="scientific">Glacieibacterium frigidum</name>
    <dbReference type="NCBI Taxonomy" id="2593303"/>
    <lineage>
        <taxon>Bacteria</taxon>
        <taxon>Pseudomonadati</taxon>
        <taxon>Pseudomonadota</taxon>
        <taxon>Alphaproteobacteria</taxon>
        <taxon>Sphingomonadales</taxon>
        <taxon>Sphingosinicellaceae</taxon>
        <taxon>Glacieibacterium</taxon>
    </lineage>
</organism>
<dbReference type="AlphaFoldDB" id="A0A552U7Q1"/>
<evidence type="ECO:0000313" key="3">
    <source>
        <dbReference type="Proteomes" id="UP000317894"/>
    </source>
</evidence>
<name>A0A552U7Q1_9SPHN</name>
<gene>
    <name evidence="2" type="ORF">FMM06_11050</name>
</gene>
<keyword evidence="3" id="KW-1185">Reference proteome</keyword>
<protein>
    <submittedName>
        <fullName evidence="2">PEP-CTERM sorting domain-containing protein</fullName>
    </submittedName>
</protein>
<sequence>MSVNGGSIGGVVGTGAWQTFTTSFVGTGSAVTFAITATGGGNSGGVVLDNISVTAVPEPATWGLMIAGFGMVGFTARRRAALAA</sequence>
<proteinExistence type="predicted"/>
<feature type="domain" description="Ice-binding protein C-terminal" evidence="1">
    <location>
        <begin position="55"/>
        <end position="79"/>
    </location>
</feature>
<dbReference type="NCBIfam" id="NF035944">
    <property type="entry name" value="PEPxxWA-CTERM"/>
    <property type="match status" value="1"/>
</dbReference>
<accession>A0A552U7Q1</accession>
<evidence type="ECO:0000259" key="1">
    <source>
        <dbReference type="Pfam" id="PF07589"/>
    </source>
</evidence>
<dbReference type="OrthoDB" id="7573670at2"/>
<dbReference type="Gene3D" id="2.60.120.260">
    <property type="entry name" value="Galactose-binding domain-like"/>
    <property type="match status" value="1"/>
</dbReference>
<reference evidence="2 3" key="1">
    <citation type="submission" date="2019-07" db="EMBL/GenBank/DDBJ databases">
        <title>Novel species isolated from glacier.</title>
        <authorList>
            <person name="Liu Q."/>
            <person name="Xin Y.-H."/>
        </authorList>
    </citation>
    <scope>NUCLEOTIDE SEQUENCE [LARGE SCALE GENOMIC DNA]</scope>
    <source>
        <strain evidence="2 3">LB1R16</strain>
    </source>
</reference>
<dbReference type="Proteomes" id="UP000317894">
    <property type="component" value="Unassembled WGS sequence"/>
</dbReference>